<dbReference type="RefSeq" id="WP_073340206.1">
    <property type="nucleotide sequence ID" value="NZ_FQXM01000028.1"/>
</dbReference>
<keyword evidence="5" id="KW-1185">Reference proteome</keyword>
<evidence type="ECO:0000256" key="1">
    <source>
        <dbReference type="ARBA" id="ARBA00006243"/>
    </source>
</evidence>
<dbReference type="EMBL" id="FQXM01000028">
    <property type="protein sequence ID" value="SHH98066.1"/>
    <property type="molecule type" value="Genomic_DNA"/>
</dbReference>
<dbReference type="InterPro" id="IPR010918">
    <property type="entry name" value="PurM-like_C_dom"/>
</dbReference>
<dbReference type="Gene3D" id="3.90.650.10">
    <property type="entry name" value="PurM-like C-terminal domain"/>
    <property type="match status" value="1"/>
</dbReference>
<name>A0A1M5XE56_9CLOT</name>
<evidence type="ECO:0000313" key="4">
    <source>
        <dbReference type="EMBL" id="SHH98066.1"/>
    </source>
</evidence>
<dbReference type="STRING" id="1121316.SAMN02745207_03574"/>
<sequence length="325" mass="35565">MRVGKLSSEDLSRIINENRGYRRNEVRVRSSIGEDCSVVEFGEYEGVFSTDPITAATINIGKLAVNINANDIASCGVQPLGILVTILAHPSSTLAELEDIMKEIDKECRKLKIEILGGHTEVTDAVNKTIISATVIGRTKIGTSVLTSNAIEGNDIIVTKDLCLEGTSIIANDFKDKAIKILNEEEIEEALSYSEKLSVVKEGKISGDFKVNAMHDITEGGILGALWELAEASKVGFFIYEDKMPITLITKKLCKFFEVDPLKFISSGSMLICTDNGEELVEKLVSNGIKATIIGKIINEKRVIINKGKEIKVIAPEEDEIYKLV</sequence>
<gene>
    <name evidence="4" type="ORF">SAMN02745207_03574</name>
</gene>
<comment type="similarity">
    <text evidence="1">Belongs to the HypE family.</text>
</comment>
<dbReference type="SUPFAM" id="SSF55326">
    <property type="entry name" value="PurM N-terminal domain-like"/>
    <property type="match status" value="1"/>
</dbReference>
<evidence type="ECO:0000259" key="2">
    <source>
        <dbReference type="Pfam" id="PF00586"/>
    </source>
</evidence>
<dbReference type="InterPro" id="IPR036676">
    <property type="entry name" value="PurM-like_C_sf"/>
</dbReference>
<dbReference type="GO" id="GO:0051604">
    <property type="term" value="P:protein maturation"/>
    <property type="evidence" value="ECO:0007669"/>
    <property type="project" value="TreeGrafter"/>
</dbReference>
<dbReference type="SUPFAM" id="SSF56042">
    <property type="entry name" value="PurM C-terminal domain-like"/>
    <property type="match status" value="1"/>
</dbReference>
<dbReference type="PIRSF" id="PIRSF005644">
    <property type="entry name" value="Hdrgns_mtr_HypE"/>
    <property type="match status" value="1"/>
</dbReference>
<evidence type="ECO:0000259" key="3">
    <source>
        <dbReference type="Pfam" id="PF02769"/>
    </source>
</evidence>
<evidence type="ECO:0000313" key="5">
    <source>
        <dbReference type="Proteomes" id="UP000184447"/>
    </source>
</evidence>
<dbReference type="PANTHER" id="PTHR30303">
    <property type="entry name" value="HYDROGENASE ISOENZYMES FORMATION PROTEIN HYPE"/>
    <property type="match status" value="1"/>
</dbReference>
<dbReference type="AlphaFoldDB" id="A0A1M5XE56"/>
<protein>
    <submittedName>
        <fullName evidence="4">Hydrogenase maturation protein, carbamoyl dehydratase HypE</fullName>
    </submittedName>
</protein>
<dbReference type="Pfam" id="PF00586">
    <property type="entry name" value="AIRS"/>
    <property type="match status" value="1"/>
</dbReference>
<feature type="domain" description="PurM-like N-terminal" evidence="2">
    <location>
        <begin position="33"/>
        <end position="138"/>
    </location>
</feature>
<dbReference type="InterPro" id="IPR011854">
    <property type="entry name" value="HypE"/>
</dbReference>
<accession>A0A1M5XE56</accession>
<reference evidence="4 5" key="1">
    <citation type="submission" date="2016-11" db="EMBL/GenBank/DDBJ databases">
        <authorList>
            <person name="Jaros S."/>
            <person name="Januszkiewicz K."/>
            <person name="Wedrychowicz H."/>
        </authorList>
    </citation>
    <scope>NUCLEOTIDE SEQUENCE [LARGE SCALE GENOMIC DNA]</scope>
    <source>
        <strain evidence="4 5">DSM 8605</strain>
    </source>
</reference>
<dbReference type="Proteomes" id="UP000184447">
    <property type="component" value="Unassembled WGS sequence"/>
</dbReference>
<dbReference type="CDD" id="cd06061">
    <property type="entry name" value="PurM-like1"/>
    <property type="match status" value="1"/>
</dbReference>
<organism evidence="4 5">
    <name type="scientific">Clostridium grantii DSM 8605</name>
    <dbReference type="NCBI Taxonomy" id="1121316"/>
    <lineage>
        <taxon>Bacteria</taxon>
        <taxon>Bacillati</taxon>
        <taxon>Bacillota</taxon>
        <taxon>Clostridia</taxon>
        <taxon>Eubacteriales</taxon>
        <taxon>Clostridiaceae</taxon>
        <taxon>Clostridium</taxon>
    </lineage>
</organism>
<dbReference type="Pfam" id="PF02769">
    <property type="entry name" value="AIRS_C"/>
    <property type="match status" value="1"/>
</dbReference>
<dbReference type="OrthoDB" id="153904at2"/>
<dbReference type="InterPro" id="IPR036921">
    <property type="entry name" value="PurM-like_N_sf"/>
</dbReference>
<proteinExistence type="inferred from homology"/>
<feature type="domain" description="PurM-like C-terminal" evidence="3">
    <location>
        <begin position="152"/>
        <end position="304"/>
    </location>
</feature>
<dbReference type="InterPro" id="IPR016188">
    <property type="entry name" value="PurM-like_N"/>
</dbReference>
<dbReference type="PANTHER" id="PTHR30303:SF4">
    <property type="entry name" value="HYDROGENASE EXPRESSION_FORMATION PROTEIN HYPE"/>
    <property type="match status" value="1"/>
</dbReference>
<dbReference type="Gene3D" id="3.30.1330.10">
    <property type="entry name" value="PurM-like, N-terminal domain"/>
    <property type="match status" value="1"/>
</dbReference>